<dbReference type="Proteomes" id="UP001162992">
    <property type="component" value="Chromosome 6"/>
</dbReference>
<proteinExistence type="predicted"/>
<accession>A0ACC2DEI4</accession>
<evidence type="ECO:0000313" key="2">
    <source>
        <dbReference type="Proteomes" id="UP001162992"/>
    </source>
</evidence>
<evidence type="ECO:0000313" key="1">
    <source>
        <dbReference type="EMBL" id="KAJ7552530.1"/>
    </source>
</evidence>
<reference evidence="2" key="1">
    <citation type="journal article" date="2024" name="Proc. Natl. Acad. Sci. U.S.A.">
        <title>Extraordinary preservation of gene collinearity over three hundred million years revealed in homosporous lycophytes.</title>
        <authorList>
            <person name="Li C."/>
            <person name="Wickell D."/>
            <person name="Kuo L.Y."/>
            <person name="Chen X."/>
            <person name="Nie B."/>
            <person name="Liao X."/>
            <person name="Peng D."/>
            <person name="Ji J."/>
            <person name="Jenkins J."/>
            <person name="Williams M."/>
            <person name="Shu S."/>
            <person name="Plott C."/>
            <person name="Barry K."/>
            <person name="Rajasekar S."/>
            <person name="Grimwood J."/>
            <person name="Han X."/>
            <person name="Sun S."/>
            <person name="Hou Z."/>
            <person name="He W."/>
            <person name="Dai G."/>
            <person name="Sun C."/>
            <person name="Schmutz J."/>
            <person name="Leebens-Mack J.H."/>
            <person name="Li F.W."/>
            <person name="Wang L."/>
        </authorList>
    </citation>
    <scope>NUCLEOTIDE SEQUENCE [LARGE SCALE GENOMIC DNA]</scope>
    <source>
        <strain evidence="2">cv. PW_Plant_1</strain>
    </source>
</reference>
<sequence>MASSLGDQINFTRVKELQKHQCVSRKPTGKQSTTIHSSDANDLASDLRRIAPVFDGRRTKRTDVVSKPRSKPISNFTLVTSLEGLFHRKVKASEAVSCTGVCPSPSRTTTQLENCSDSSGSASPATEKSVAAPGGKQSILTDSDVVLVISDLSAQDSPSILTKKDAELSSKSLVTVSKEGKPALTSCPIASARTRLMESPLIMSPDSGHDDDQPALLQKSLTIMPKLPHNLEAMKIRCKVADMAVMVQEHALCCAQQALVSSEKLQFKRVASLLKQEFDQTYGPAWHCIVGSSFGSYVTHSVGGFFYFAIGKVSILLFKTSVQLIEH</sequence>
<organism evidence="1 2">
    <name type="scientific">Diphasiastrum complanatum</name>
    <name type="common">Issler's clubmoss</name>
    <name type="synonym">Lycopodium complanatum</name>
    <dbReference type="NCBI Taxonomy" id="34168"/>
    <lineage>
        <taxon>Eukaryota</taxon>
        <taxon>Viridiplantae</taxon>
        <taxon>Streptophyta</taxon>
        <taxon>Embryophyta</taxon>
        <taxon>Tracheophyta</taxon>
        <taxon>Lycopodiopsida</taxon>
        <taxon>Lycopodiales</taxon>
        <taxon>Lycopodiaceae</taxon>
        <taxon>Lycopodioideae</taxon>
        <taxon>Diphasiastrum</taxon>
    </lineage>
</organism>
<comment type="caution">
    <text evidence="1">The sequence shown here is derived from an EMBL/GenBank/DDBJ whole genome shotgun (WGS) entry which is preliminary data.</text>
</comment>
<keyword evidence="2" id="KW-1185">Reference proteome</keyword>
<dbReference type="EMBL" id="CM055097">
    <property type="protein sequence ID" value="KAJ7552530.1"/>
    <property type="molecule type" value="Genomic_DNA"/>
</dbReference>
<protein>
    <submittedName>
        <fullName evidence="1">Uncharacterized protein</fullName>
    </submittedName>
</protein>
<name>A0ACC2DEI4_DIPCM</name>
<gene>
    <name evidence="1" type="ORF">O6H91_06G059300</name>
</gene>